<dbReference type="Pfam" id="PF12438">
    <property type="entry name" value="DUF3679"/>
    <property type="match status" value="1"/>
</dbReference>
<accession>A0A1Y3PQL7</accession>
<name>A0A1Y3PQL7_9BACI</name>
<dbReference type="Proteomes" id="UP000196475">
    <property type="component" value="Unassembled WGS sequence"/>
</dbReference>
<protein>
    <recommendedName>
        <fullName evidence="3">DUF3679 domain-containing protein</fullName>
    </recommendedName>
</protein>
<evidence type="ECO:0000313" key="2">
    <source>
        <dbReference type="Proteomes" id="UP000196475"/>
    </source>
</evidence>
<evidence type="ECO:0000313" key="1">
    <source>
        <dbReference type="EMBL" id="OUM89324.1"/>
    </source>
</evidence>
<gene>
    <name evidence="1" type="ORF">BAA01_03640</name>
</gene>
<proteinExistence type="predicted"/>
<organism evidence="1 2">
    <name type="scientific">Bacillus thermozeamaize</name>
    <dbReference type="NCBI Taxonomy" id="230954"/>
    <lineage>
        <taxon>Bacteria</taxon>
        <taxon>Bacillati</taxon>
        <taxon>Bacillota</taxon>
        <taxon>Bacilli</taxon>
        <taxon>Bacillales</taxon>
        <taxon>Bacillaceae</taxon>
        <taxon>Bacillus</taxon>
    </lineage>
</organism>
<comment type="caution">
    <text evidence="1">The sequence shown here is derived from an EMBL/GenBank/DDBJ whole genome shotgun (WGS) entry which is preliminary data.</text>
</comment>
<dbReference type="AlphaFoldDB" id="A0A1Y3PQL7"/>
<sequence>MRTFLVSFFLLFLLFLGIFIGIQYAEYGIHDVEGRDEPPKGAAVAVNAEGEVVELSLLGKTFTREEFAAIRGDAQNTESLDEEAASGNMYEELGRILGTWVEQGARGLAEMLLGWLDGLM</sequence>
<reference evidence="2" key="1">
    <citation type="submission" date="2016-06" db="EMBL/GenBank/DDBJ databases">
        <authorList>
            <person name="Nascimento L."/>
            <person name="Pereira R.V."/>
            <person name="Martins L.F."/>
            <person name="Quaggio R.B."/>
            <person name="Silva A.M."/>
            <person name="Setubal J.C."/>
        </authorList>
    </citation>
    <scope>NUCLEOTIDE SEQUENCE [LARGE SCALE GENOMIC DNA]</scope>
</reference>
<dbReference type="InterPro" id="IPR020534">
    <property type="entry name" value="Uncharacterised_YqxA"/>
</dbReference>
<dbReference type="EMBL" id="LZRT01000045">
    <property type="protein sequence ID" value="OUM89324.1"/>
    <property type="molecule type" value="Genomic_DNA"/>
</dbReference>
<evidence type="ECO:0008006" key="3">
    <source>
        <dbReference type="Google" id="ProtNLM"/>
    </source>
</evidence>